<evidence type="ECO:0000256" key="1">
    <source>
        <dbReference type="SAM" id="MobiDB-lite"/>
    </source>
</evidence>
<feature type="compositionally biased region" description="Polar residues" evidence="1">
    <location>
        <begin position="12"/>
        <end position="44"/>
    </location>
</feature>
<name>A0A1I7TYX8_9PELO</name>
<dbReference type="AlphaFoldDB" id="A0A1I7TYX8"/>
<dbReference type="WBParaSite" id="Csp11.Scaffold629.g13183.t1">
    <property type="protein sequence ID" value="Csp11.Scaffold629.g13183.t1"/>
    <property type="gene ID" value="Csp11.Scaffold629.g13183"/>
</dbReference>
<evidence type="ECO:0000313" key="2">
    <source>
        <dbReference type="Proteomes" id="UP000095282"/>
    </source>
</evidence>
<keyword evidence="2" id="KW-1185">Reference proteome</keyword>
<dbReference type="Proteomes" id="UP000095282">
    <property type="component" value="Unplaced"/>
</dbReference>
<sequence>MHELSLKRNNRTKSNGEYQSDGESNNCSRSSESLNKNYSFNDAGTTYSKFTCEETKKTTICEELYSDGCDSMDE</sequence>
<reference evidence="3" key="1">
    <citation type="submission" date="2016-11" db="UniProtKB">
        <authorList>
            <consortium name="WormBaseParasite"/>
        </authorList>
    </citation>
    <scope>IDENTIFICATION</scope>
</reference>
<accession>A0A1I7TYX8</accession>
<organism evidence="2 3">
    <name type="scientific">Caenorhabditis tropicalis</name>
    <dbReference type="NCBI Taxonomy" id="1561998"/>
    <lineage>
        <taxon>Eukaryota</taxon>
        <taxon>Metazoa</taxon>
        <taxon>Ecdysozoa</taxon>
        <taxon>Nematoda</taxon>
        <taxon>Chromadorea</taxon>
        <taxon>Rhabditida</taxon>
        <taxon>Rhabditina</taxon>
        <taxon>Rhabditomorpha</taxon>
        <taxon>Rhabditoidea</taxon>
        <taxon>Rhabditidae</taxon>
        <taxon>Peloderinae</taxon>
        <taxon>Caenorhabditis</taxon>
    </lineage>
</organism>
<feature type="region of interest" description="Disordered" evidence="1">
    <location>
        <begin position="1"/>
        <end position="44"/>
    </location>
</feature>
<protein>
    <submittedName>
        <fullName evidence="3">Uncharacterized protein</fullName>
    </submittedName>
</protein>
<evidence type="ECO:0000313" key="3">
    <source>
        <dbReference type="WBParaSite" id="Csp11.Scaffold629.g13183.t1"/>
    </source>
</evidence>
<proteinExistence type="predicted"/>